<keyword evidence="2" id="KW-1185">Reference proteome</keyword>
<name>A0A1T5M0L8_9BACT</name>
<dbReference type="Proteomes" id="UP000190961">
    <property type="component" value="Unassembled WGS sequence"/>
</dbReference>
<dbReference type="RefSeq" id="WP_221408964.1">
    <property type="nucleotide sequence ID" value="NZ_FUZU01000003.1"/>
</dbReference>
<protein>
    <recommendedName>
        <fullName evidence="3">DUF1579 domain-containing protein</fullName>
    </recommendedName>
</protein>
<evidence type="ECO:0000313" key="2">
    <source>
        <dbReference type="Proteomes" id="UP000190961"/>
    </source>
</evidence>
<dbReference type="STRING" id="688867.SAMN05660236_3996"/>
<dbReference type="EMBL" id="FUZU01000003">
    <property type="protein sequence ID" value="SKC81673.1"/>
    <property type="molecule type" value="Genomic_DNA"/>
</dbReference>
<dbReference type="AlphaFoldDB" id="A0A1T5M0L8"/>
<organism evidence="1 2">
    <name type="scientific">Ohtaekwangia koreensis</name>
    <dbReference type="NCBI Taxonomy" id="688867"/>
    <lineage>
        <taxon>Bacteria</taxon>
        <taxon>Pseudomonadati</taxon>
        <taxon>Bacteroidota</taxon>
        <taxon>Cytophagia</taxon>
        <taxon>Cytophagales</taxon>
        <taxon>Fulvivirgaceae</taxon>
        <taxon>Ohtaekwangia</taxon>
    </lineage>
</organism>
<proteinExistence type="predicted"/>
<evidence type="ECO:0000313" key="1">
    <source>
        <dbReference type="EMBL" id="SKC81673.1"/>
    </source>
</evidence>
<accession>A0A1T5M0L8</accession>
<evidence type="ECO:0008006" key="3">
    <source>
        <dbReference type="Google" id="ProtNLM"/>
    </source>
</evidence>
<sequence>MNPKRTNVILCLSTLLILYTTLPLCAQIPREFKMINASINTKGDLVITASKTSSATDFDFLAGKWTMDNKRLKTRLNNCTEWIEYKSDDENFGPVLNGIANIDIYRTAYNQVNNKPYEGLTLRLFNPQTKLWSLYWVDSNVGVLDPPVVGSFEGSIGTFYCKDIFQGQPIIVMFTWDKTDPNNPVWSQAFSTDNGKTWEMNLTNTSHRITP</sequence>
<gene>
    <name evidence="1" type="ORF">SAMN05660236_3996</name>
</gene>
<reference evidence="1 2" key="1">
    <citation type="submission" date="2017-02" db="EMBL/GenBank/DDBJ databases">
        <authorList>
            <person name="Peterson S.W."/>
        </authorList>
    </citation>
    <scope>NUCLEOTIDE SEQUENCE [LARGE SCALE GENOMIC DNA]</scope>
    <source>
        <strain evidence="1 2">DSM 25262</strain>
    </source>
</reference>